<evidence type="ECO:0000313" key="3">
    <source>
        <dbReference type="EMBL" id="APZ95696.1"/>
    </source>
</evidence>
<evidence type="ECO:0000313" key="4">
    <source>
        <dbReference type="EMBL" id="APZ95790.1"/>
    </source>
</evidence>
<dbReference type="PANTHER" id="PTHR34614:SF2">
    <property type="entry name" value="TRANSPOSASE IS4-LIKE DOMAIN-CONTAINING PROTEIN"/>
    <property type="match status" value="1"/>
</dbReference>
<dbReference type="InterPro" id="IPR002559">
    <property type="entry name" value="Transposase_11"/>
</dbReference>
<dbReference type="KEGG" id="fmr:Fuma_05355"/>
<dbReference type="KEGG" id="fmr:Fuma_05013"/>
<organism evidence="5 6">
    <name type="scientific">Fuerstiella marisgermanici</name>
    <dbReference type="NCBI Taxonomy" id="1891926"/>
    <lineage>
        <taxon>Bacteria</taxon>
        <taxon>Pseudomonadati</taxon>
        <taxon>Planctomycetota</taxon>
        <taxon>Planctomycetia</taxon>
        <taxon>Planctomycetales</taxon>
        <taxon>Planctomycetaceae</taxon>
        <taxon>Fuerstiella</taxon>
    </lineage>
</organism>
<dbReference type="AlphaFoldDB" id="A0A1P8WPU2"/>
<accession>A0A1P8WPU2</accession>
<sequence>MFIRQCHRIKNGRRHAYWALVESYRSASGPRQRVVAWLGKLDEAGRLGVHQAAEVLAGSDEVAPGVTADQSQPLSRQMRFEFDDDASAVTPRWVEVNAAGVRVENLRQFGGPWMALHLIRTLQLDTFLSNAIPEGRELVGWDVSSLILIIARLLEPASELFTAEQWYPKTALRDLLGVSEERVNDNRLYRTLDQLLPHKDALETHLKNRLGHLFDLEYDLLMYDVTSTYFEGQAERNPLAQRGYSRDNRSDCKQVCIGLVVSRCGMPLGYKVFAGNTADVTTVEHIVETMEARYGKSDRIWVMDRGMVSEDNIEFLREGGRRYIVGTPKSMLKKFEHELLKEDWTSIRDGLEVKVVPWPGSDDPDESEDCNTSPETFILCRSRDRSMKEEAITQRFEKKIEESLIRMTARCDKQKRDPMKVEREIGRLLGKNTRAAKLFDVKVTKTDDGAARIEWSKIEATRDWATLSSGCYLLRTNVSDWSDEELWKAYIQLTEAEAAFRIHKSDLSIRPIWHQKEERVLAHIFVCFLAYVLWKTLGQLCSKAGLGDEPRRVLAELSEIRSMDVVLPTRTGPEIRTRCVSKPSDHQQILLEKLSLKLPSKIIQKQM</sequence>
<dbReference type="EMBL" id="CP017641">
    <property type="protein sequence ID" value="APZ96055.1"/>
    <property type="molecule type" value="Genomic_DNA"/>
</dbReference>
<protein>
    <submittedName>
        <fullName evidence="5">Transposase</fullName>
    </submittedName>
</protein>
<dbReference type="KEGG" id="fmr:Fuma_05452"/>
<name>A0A1P8WPU2_9PLAN</name>
<reference evidence="5 6" key="1">
    <citation type="journal article" date="2016" name="Front. Microbiol.">
        <title>Fuerstia marisgermanicae gen. nov., sp. nov., an Unusual Member of the Phylum Planctomycetes from the German Wadden Sea.</title>
        <authorList>
            <person name="Kohn T."/>
            <person name="Heuer A."/>
            <person name="Jogler M."/>
            <person name="Vollmers J."/>
            <person name="Boedeker C."/>
            <person name="Bunk B."/>
            <person name="Rast P."/>
            <person name="Borchert D."/>
            <person name="Glockner I."/>
            <person name="Freese H.M."/>
            <person name="Klenk H.P."/>
            <person name="Overmann J."/>
            <person name="Kaster A.K."/>
            <person name="Rohde M."/>
            <person name="Wiegand S."/>
            <person name="Jogler C."/>
        </authorList>
    </citation>
    <scope>NUCLEOTIDE SEQUENCE [LARGE SCALE GENOMIC DNA]</scope>
    <source>
        <strain evidence="5 6">NH11</strain>
    </source>
</reference>
<dbReference type="Pfam" id="PF01609">
    <property type="entry name" value="DDE_Tnp_1"/>
    <property type="match status" value="1"/>
</dbReference>
<evidence type="ECO:0000313" key="6">
    <source>
        <dbReference type="Proteomes" id="UP000187735"/>
    </source>
</evidence>
<evidence type="ECO:0000313" key="5">
    <source>
        <dbReference type="EMBL" id="APZ96055.1"/>
    </source>
</evidence>
<dbReference type="InterPro" id="IPR012337">
    <property type="entry name" value="RNaseH-like_sf"/>
</dbReference>
<dbReference type="Proteomes" id="UP000187735">
    <property type="component" value="Chromosome"/>
</dbReference>
<dbReference type="InterPro" id="IPR047654">
    <property type="entry name" value="IS1634_transpos"/>
</dbReference>
<dbReference type="EMBL" id="CP017641">
    <property type="protein sequence ID" value="APZ95357.1"/>
    <property type="molecule type" value="Genomic_DNA"/>
</dbReference>
<dbReference type="PANTHER" id="PTHR34614">
    <property type="match status" value="1"/>
</dbReference>
<dbReference type="OrthoDB" id="229863at2"/>
<dbReference type="GO" id="GO:0004803">
    <property type="term" value="F:transposase activity"/>
    <property type="evidence" value="ECO:0007669"/>
    <property type="project" value="InterPro"/>
</dbReference>
<dbReference type="GO" id="GO:0006313">
    <property type="term" value="P:DNA transposition"/>
    <property type="evidence" value="ECO:0007669"/>
    <property type="project" value="InterPro"/>
</dbReference>
<dbReference type="KEGG" id="fmr:Fuma_05718"/>
<dbReference type="RefSeq" id="WP_077026532.1">
    <property type="nucleotide sequence ID" value="NZ_CP017641.1"/>
</dbReference>
<gene>
    <name evidence="2" type="ORF">Fuma_05013</name>
    <name evidence="3" type="ORF">Fuma_05355</name>
    <name evidence="4" type="ORF">Fuma_05452</name>
    <name evidence="5" type="ORF">Fuma_05718</name>
</gene>
<dbReference type="SUPFAM" id="SSF53098">
    <property type="entry name" value="Ribonuclease H-like"/>
    <property type="match status" value="1"/>
</dbReference>
<dbReference type="EMBL" id="CP017641">
    <property type="protein sequence ID" value="APZ95790.1"/>
    <property type="molecule type" value="Genomic_DNA"/>
</dbReference>
<dbReference type="EMBL" id="CP017641">
    <property type="protein sequence ID" value="APZ95696.1"/>
    <property type="molecule type" value="Genomic_DNA"/>
</dbReference>
<keyword evidence="6" id="KW-1185">Reference proteome</keyword>
<evidence type="ECO:0000313" key="2">
    <source>
        <dbReference type="EMBL" id="APZ95357.1"/>
    </source>
</evidence>
<dbReference type="GO" id="GO:0003677">
    <property type="term" value="F:DNA binding"/>
    <property type="evidence" value="ECO:0007669"/>
    <property type="project" value="InterPro"/>
</dbReference>
<evidence type="ECO:0000259" key="1">
    <source>
        <dbReference type="Pfam" id="PF01609"/>
    </source>
</evidence>
<proteinExistence type="predicted"/>
<dbReference type="NCBIfam" id="NF033559">
    <property type="entry name" value="transpos_IS1634"/>
    <property type="match status" value="1"/>
</dbReference>
<feature type="domain" description="Transposase IS4-like" evidence="1">
    <location>
        <begin position="233"/>
        <end position="533"/>
    </location>
</feature>